<dbReference type="Proteomes" id="UP000799302">
    <property type="component" value="Unassembled WGS sequence"/>
</dbReference>
<evidence type="ECO:0000313" key="2">
    <source>
        <dbReference type="Proteomes" id="UP000799302"/>
    </source>
</evidence>
<dbReference type="OrthoDB" id="5366531at2759"/>
<accession>A0A6A6UL87</accession>
<evidence type="ECO:0000313" key="1">
    <source>
        <dbReference type="EMBL" id="KAF2673002.1"/>
    </source>
</evidence>
<protein>
    <submittedName>
        <fullName evidence="1">Uncharacterized protein</fullName>
    </submittedName>
</protein>
<keyword evidence="2" id="KW-1185">Reference proteome</keyword>
<name>A0A6A6UL87_9PEZI</name>
<dbReference type="AlphaFoldDB" id="A0A6A6UL87"/>
<sequence length="921" mass="106192">MPTVTRRLPGLAAITTRSIPSPHTSHQRASYQPTSWNAPCRRNYASIPETGGYGVYNNSSSPSMSLKEPTKDQFWLHAFQREYRLNPDAGISKTWQRLKKSGDDLPMQGQVANDIWRLLLNDVQLHEEAFDYARQVKSRSGILFDRLYEYTLEKRLALYTRKDQNGHEWILTWHEKFQQDYFIRPGALNALATVAKSSRSNLEIFRKIYKRGYCLPREGVYDLIVPDLCKWKEWQLALDWHFFLYSQKDFPHGSSFLKHTFKKRPTLEEALAEFLIKKDGGDLSAYHTNPKPFNPVPDVVDEETISGVEETHRYAPLSDEFCARLLATKGLTLQNIIKQLQVFGHSKLGSLALRELMARAGDIEEARDYLQQFKDANIVLGRTIYPRLVEQFIQQQQFDLLENLVQSDLHPDTLQDKQVQQKLLSFYHQQGDDLSSRRTIEIIKLLENRSAQNLLQAQGPLSQLTSNDLHMTKEFLECFDHLCHQKDTHQLQILIDDALIQSFCLSQDSVTALVDSDLIRSNLLFVSNLCVRMLKSGHGIPTELWQDVIRHLSWNRSHSANRLYHFFARQYYTRPFFARREDNLGSEHDRFTDPIGEILTQLPSNDSDNHWSQYKLGSLSSNLLDSGFKQGHRQLYSYNSSFENPAVVFLNNLRILTDLGRDGLPLHTQSIAQRLKLWLHFLYGNATSEQQTYRRIKVGNHFTLEELLLAIEEVWTKDRLFPAIYDYSQVEKVRDIEGLQEKINNPDNELDLESGAPELNVLGASESLSSELFEQAIEEMDPELVSLQAAIPDARPKASRIRAFHGGESDFDTPTRSGHAPNRIGLFKYVDFRELSRKNNGSVLDGLLHSTTQFGHPPLSREERIHRRIHLRFLILGHEPPPPSGEGSRFQFAEMTQEDWVKYIVNTSLMADKLLVQRGLC</sequence>
<gene>
    <name evidence="1" type="ORF">BT63DRAFT_421205</name>
</gene>
<organism evidence="1 2">
    <name type="scientific">Microthyrium microscopicum</name>
    <dbReference type="NCBI Taxonomy" id="703497"/>
    <lineage>
        <taxon>Eukaryota</taxon>
        <taxon>Fungi</taxon>
        <taxon>Dikarya</taxon>
        <taxon>Ascomycota</taxon>
        <taxon>Pezizomycotina</taxon>
        <taxon>Dothideomycetes</taxon>
        <taxon>Dothideomycetes incertae sedis</taxon>
        <taxon>Microthyriales</taxon>
        <taxon>Microthyriaceae</taxon>
        <taxon>Microthyrium</taxon>
    </lineage>
</organism>
<reference evidence="1" key="1">
    <citation type="journal article" date="2020" name="Stud. Mycol.">
        <title>101 Dothideomycetes genomes: a test case for predicting lifestyles and emergence of pathogens.</title>
        <authorList>
            <person name="Haridas S."/>
            <person name="Albert R."/>
            <person name="Binder M."/>
            <person name="Bloem J."/>
            <person name="Labutti K."/>
            <person name="Salamov A."/>
            <person name="Andreopoulos B."/>
            <person name="Baker S."/>
            <person name="Barry K."/>
            <person name="Bills G."/>
            <person name="Bluhm B."/>
            <person name="Cannon C."/>
            <person name="Castanera R."/>
            <person name="Culley D."/>
            <person name="Daum C."/>
            <person name="Ezra D."/>
            <person name="Gonzalez J."/>
            <person name="Henrissat B."/>
            <person name="Kuo A."/>
            <person name="Liang C."/>
            <person name="Lipzen A."/>
            <person name="Lutzoni F."/>
            <person name="Magnuson J."/>
            <person name="Mondo S."/>
            <person name="Nolan M."/>
            <person name="Ohm R."/>
            <person name="Pangilinan J."/>
            <person name="Park H.-J."/>
            <person name="Ramirez L."/>
            <person name="Alfaro M."/>
            <person name="Sun H."/>
            <person name="Tritt A."/>
            <person name="Yoshinaga Y."/>
            <person name="Zwiers L.-H."/>
            <person name="Turgeon B."/>
            <person name="Goodwin S."/>
            <person name="Spatafora J."/>
            <person name="Crous P."/>
            <person name="Grigoriev I."/>
        </authorList>
    </citation>
    <scope>NUCLEOTIDE SEQUENCE</scope>
    <source>
        <strain evidence="1">CBS 115976</strain>
    </source>
</reference>
<proteinExistence type="predicted"/>
<dbReference type="EMBL" id="MU004231">
    <property type="protein sequence ID" value="KAF2673002.1"/>
    <property type="molecule type" value="Genomic_DNA"/>
</dbReference>